<dbReference type="SUPFAM" id="SSF51197">
    <property type="entry name" value="Clavaminate synthase-like"/>
    <property type="match status" value="1"/>
</dbReference>
<dbReference type="Proteomes" id="UP001295423">
    <property type="component" value="Unassembled WGS sequence"/>
</dbReference>
<feature type="region of interest" description="Disordered" evidence="1">
    <location>
        <begin position="355"/>
        <end position="422"/>
    </location>
</feature>
<evidence type="ECO:0000313" key="4">
    <source>
        <dbReference type="Proteomes" id="UP001295423"/>
    </source>
</evidence>
<sequence length="521" mass="58522">MEGILEGAMEKANYGKLKEILLDGKRSASVLLEEQNKEQSPSSTRTRTTTTTIRTTTSRSQNEPADKRQKGDPLNRYSGWTVPSNSHILETVDIDTITPESFYRDYVRLRKPVVIRGSLQKVADAPNLDNWKSVDYLRTKAGDSTVVVEQRSSEKDSFGKGNEKSMAFGELLELIAKGDAMHYLTTQDVEANEDGRPDLMAPFMKRFQDDFPLRPILMGNLVPQNINVWMGNNSDGASSGLHHDYHDNLYLVLKGKKRFRLFSPMDTEKMYTRGKLLQVHENGRINYEGDETTAYGADLKSDAAATAAMRKESAESMLAQAELDVENGVDGAQERLEAAESAMDDALEALLDAEADDEDDDEDEDGGTLFSSQGAKFDDNDNNDYGDDDDDDENDGQEEDEPEQNDSKPSSTASSRRLVDRTVKNPDNFSRVPFDILDDKKELDKSFPDMLNAKAAFCTVEEGECLYLPASWFHEVRSFGGKGGHLAMNYWFHPPDAADNFEKPYTTNFWPNDFEQRFDSQ</sequence>
<dbReference type="EMBL" id="CAKOGP040001914">
    <property type="protein sequence ID" value="CAJ1956551.1"/>
    <property type="molecule type" value="Genomic_DNA"/>
</dbReference>
<feature type="region of interest" description="Disordered" evidence="1">
    <location>
        <begin position="32"/>
        <end position="78"/>
    </location>
</feature>
<evidence type="ECO:0000256" key="1">
    <source>
        <dbReference type="SAM" id="MobiDB-lite"/>
    </source>
</evidence>
<accession>A0AAD2FY19</accession>
<gene>
    <name evidence="3" type="ORF">CYCCA115_LOCUS16289</name>
</gene>
<dbReference type="InterPro" id="IPR003347">
    <property type="entry name" value="JmjC_dom"/>
</dbReference>
<reference evidence="3" key="1">
    <citation type="submission" date="2023-08" db="EMBL/GenBank/DDBJ databases">
        <authorList>
            <person name="Audoor S."/>
            <person name="Bilcke G."/>
        </authorList>
    </citation>
    <scope>NUCLEOTIDE SEQUENCE</scope>
</reference>
<dbReference type="PANTHER" id="PTHR12461">
    <property type="entry name" value="HYPOXIA-INDUCIBLE FACTOR 1 ALPHA INHIBITOR-RELATED"/>
    <property type="match status" value="1"/>
</dbReference>
<feature type="compositionally biased region" description="Acidic residues" evidence="1">
    <location>
        <begin position="355"/>
        <end position="366"/>
    </location>
</feature>
<dbReference type="SMART" id="SM00558">
    <property type="entry name" value="JmjC"/>
    <property type="match status" value="1"/>
</dbReference>
<dbReference type="Gene3D" id="2.60.120.10">
    <property type="entry name" value="Jelly Rolls"/>
    <property type="match status" value="2"/>
</dbReference>
<dbReference type="AlphaFoldDB" id="A0AAD2FY19"/>
<feature type="compositionally biased region" description="Basic and acidic residues" evidence="1">
    <location>
        <begin position="64"/>
        <end position="73"/>
    </location>
</feature>
<organism evidence="3 4">
    <name type="scientific">Cylindrotheca closterium</name>
    <dbReference type="NCBI Taxonomy" id="2856"/>
    <lineage>
        <taxon>Eukaryota</taxon>
        <taxon>Sar</taxon>
        <taxon>Stramenopiles</taxon>
        <taxon>Ochrophyta</taxon>
        <taxon>Bacillariophyta</taxon>
        <taxon>Bacillariophyceae</taxon>
        <taxon>Bacillariophycidae</taxon>
        <taxon>Bacillariales</taxon>
        <taxon>Bacillariaceae</taxon>
        <taxon>Cylindrotheca</taxon>
    </lineage>
</organism>
<dbReference type="PROSITE" id="PS51184">
    <property type="entry name" value="JMJC"/>
    <property type="match status" value="1"/>
</dbReference>
<evidence type="ECO:0000259" key="2">
    <source>
        <dbReference type="PROSITE" id="PS51184"/>
    </source>
</evidence>
<dbReference type="InterPro" id="IPR041667">
    <property type="entry name" value="Cupin_8"/>
</dbReference>
<feature type="domain" description="JmjC" evidence="2">
    <location>
        <begin position="203"/>
        <end position="509"/>
    </location>
</feature>
<feature type="compositionally biased region" description="Low complexity" evidence="1">
    <location>
        <begin position="42"/>
        <end position="60"/>
    </location>
</feature>
<keyword evidence="4" id="KW-1185">Reference proteome</keyword>
<comment type="caution">
    <text evidence="3">The sequence shown here is derived from an EMBL/GenBank/DDBJ whole genome shotgun (WGS) entry which is preliminary data.</text>
</comment>
<proteinExistence type="predicted"/>
<dbReference type="Pfam" id="PF13621">
    <property type="entry name" value="Cupin_8"/>
    <property type="match status" value="1"/>
</dbReference>
<protein>
    <recommendedName>
        <fullName evidence="2">JmjC domain-containing protein</fullName>
    </recommendedName>
</protein>
<feature type="compositionally biased region" description="Acidic residues" evidence="1">
    <location>
        <begin position="380"/>
        <end position="404"/>
    </location>
</feature>
<dbReference type="PANTHER" id="PTHR12461:SF100">
    <property type="entry name" value="JMJC DOMAIN-CONTAINING PROTEIN 4"/>
    <property type="match status" value="1"/>
</dbReference>
<name>A0AAD2FY19_9STRA</name>
<evidence type="ECO:0000313" key="3">
    <source>
        <dbReference type="EMBL" id="CAJ1956551.1"/>
    </source>
</evidence>
<dbReference type="InterPro" id="IPR014710">
    <property type="entry name" value="RmlC-like_jellyroll"/>
</dbReference>